<evidence type="ECO:0000313" key="2">
    <source>
        <dbReference type="EMBL" id="AGO17051.1"/>
    </source>
</evidence>
<feature type="chain" id="PRO_5032894033" evidence="1">
    <location>
        <begin position="20"/>
        <end position="147"/>
    </location>
</feature>
<organism evidence="2 3">
    <name type="scientific">Glaesserella parasuis ZJ0906</name>
    <dbReference type="NCBI Taxonomy" id="1322346"/>
    <lineage>
        <taxon>Bacteria</taxon>
        <taxon>Pseudomonadati</taxon>
        <taxon>Pseudomonadota</taxon>
        <taxon>Gammaproteobacteria</taxon>
        <taxon>Pasteurellales</taxon>
        <taxon>Pasteurellaceae</taxon>
        <taxon>Glaesserella</taxon>
    </lineage>
</organism>
<dbReference type="AlphaFoldDB" id="A0A806JE69"/>
<dbReference type="Proteomes" id="UP000014672">
    <property type="component" value="Chromosome"/>
</dbReference>
<evidence type="ECO:0000256" key="1">
    <source>
        <dbReference type="SAM" id="SignalP"/>
    </source>
</evidence>
<gene>
    <name evidence="2" type="ORF">K756_09700</name>
</gene>
<reference evidence="2 3" key="1">
    <citation type="journal article" date="2013" name="PLoS ONE">
        <title>Complete Genome Analysis of a Haemophilus parasuis Serovar 12 Strain from China.</title>
        <authorList>
            <person name="Li Y."/>
            <person name="Kwok A.H."/>
            <person name="Jiang J."/>
            <person name="Zou Y."/>
            <person name="Zheng F."/>
            <person name="Chen P."/>
            <person name="Hou C."/>
            <person name="Leung F.C."/>
            <person name="Jiang P."/>
        </authorList>
    </citation>
    <scope>NUCLEOTIDE SEQUENCE [LARGE SCALE GENOMIC DNA]</scope>
    <source>
        <strain evidence="2 3">ZJ0906</strain>
    </source>
</reference>
<evidence type="ECO:0000313" key="3">
    <source>
        <dbReference type="Proteomes" id="UP000014672"/>
    </source>
</evidence>
<name>A0A806JE69_GLAPU</name>
<proteinExistence type="predicted"/>
<protein>
    <submittedName>
        <fullName evidence="2">Uncharacterized protein</fullName>
    </submittedName>
</protein>
<sequence>MRKNLFVTLLILLSLTAKAEISLNQQEQLAEKIAVASFGEGNYANTITKIRIMRSLDNVKGICGEDSITEVAKLSVAVQTSLAKDDFFVTPLEVIEAIGTLKRQAPDDIDCMTVATNYASTVVVAPTPAEALASVNSLYKILKQKTK</sequence>
<feature type="signal peptide" evidence="1">
    <location>
        <begin position="1"/>
        <end position="19"/>
    </location>
</feature>
<accession>A0A806JE69</accession>
<dbReference type="EMBL" id="CP005384">
    <property type="protein sequence ID" value="AGO17051.1"/>
    <property type="molecule type" value="Genomic_DNA"/>
</dbReference>
<keyword evidence="1" id="KW-0732">Signal</keyword>
<dbReference type="KEGG" id="hpaz:K756_09700"/>